<dbReference type="PANTHER" id="PTHR46148:SF44">
    <property type="entry name" value="GAG-POL POLYPROTEIN"/>
    <property type="match status" value="1"/>
</dbReference>
<dbReference type="AlphaFoldDB" id="A0A507CKS9"/>
<dbReference type="InterPro" id="IPR056924">
    <property type="entry name" value="SH3_Tf2-1"/>
</dbReference>
<name>A0A507CKS9_9FUNG</name>
<dbReference type="PANTHER" id="PTHR46148">
    <property type="entry name" value="CHROMO DOMAIN-CONTAINING PROTEIN"/>
    <property type="match status" value="1"/>
</dbReference>
<accession>A0A507CKS9</accession>
<dbReference type="EMBL" id="QEAM01000527">
    <property type="protein sequence ID" value="TPX39056.1"/>
    <property type="molecule type" value="Genomic_DNA"/>
</dbReference>
<gene>
    <name evidence="2" type="ORF">SeLEV6574_g07443</name>
</gene>
<reference evidence="2 3" key="1">
    <citation type="journal article" date="2019" name="Sci. Rep.">
        <title>Comparative genomics of chytrid fungi reveal insights into the obligate biotrophic and pathogenic lifestyle of Synchytrium endobioticum.</title>
        <authorList>
            <person name="van de Vossenberg B.T.L.H."/>
            <person name="Warris S."/>
            <person name="Nguyen H.D.T."/>
            <person name="van Gent-Pelzer M.P.E."/>
            <person name="Joly D.L."/>
            <person name="van de Geest H.C."/>
            <person name="Bonants P.J.M."/>
            <person name="Smith D.S."/>
            <person name="Levesque C.A."/>
            <person name="van der Lee T.A.J."/>
        </authorList>
    </citation>
    <scope>NUCLEOTIDE SEQUENCE [LARGE SCALE GENOMIC DNA]</scope>
    <source>
        <strain evidence="2 3">LEV6574</strain>
    </source>
</reference>
<dbReference type="OrthoDB" id="2162520at2759"/>
<proteinExistence type="predicted"/>
<dbReference type="SMART" id="SM00298">
    <property type="entry name" value="CHROMO"/>
    <property type="match status" value="1"/>
</dbReference>
<dbReference type="Pfam" id="PF00385">
    <property type="entry name" value="Chromo"/>
    <property type="match status" value="1"/>
</dbReference>
<evidence type="ECO:0000313" key="3">
    <source>
        <dbReference type="Proteomes" id="UP000320475"/>
    </source>
</evidence>
<comment type="caution">
    <text evidence="2">The sequence shown here is derived from an EMBL/GenBank/DDBJ whole genome shotgun (WGS) entry which is preliminary data.</text>
</comment>
<dbReference type="Proteomes" id="UP000320475">
    <property type="component" value="Unassembled WGS sequence"/>
</dbReference>
<evidence type="ECO:0000259" key="1">
    <source>
        <dbReference type="PROSITE" id="PS50013"/>
    </source>
</evidence>
<dbReference type="VEuPathDB" id="FungiDB:SeMB42_g01628"/>
<sequence length="163" mass="19150">MGDKVMISTKNVRTERPTKKLEYRWMGPCRVKKQISSVNYEVELPSNLRIHNVFHVSLLKPYIQPSDPSRKVSKPPPIRIEDEEGYIIKDILDVRRRGRGFEYLIDWEGYGPEDRTWEPRRTLNDDDMLRKWHQKYPAKPTPFGLLTVGLHHDRPGNTIKEGG</sequence>
<protein>
    <recommendedName>
        <fullName evidence="1">Chromo domain-containing protein</fullName>
    </recommendedName>
</protein>
<dbReference type="CDD" id="cd00024">
    <property type="entry name" value="CD_CSD"/>
    <property type="match status" value="1"/>
</dbReference>
<dbReference type="Pfam" id="PF24626">
    <property type="entry name" value="SH3_Tf2-1"/>
    <property type="match status" value="1"/>
</dbReference>
<dbReference type="InterPro" id="IPR023780">
    <property type="entry name" value="Chromo_domain"/>
</dbReference>
<evidence type="ECO:0000313" key="2">
    <source>
        <dbReference type="EMBL" id="TPX39056.1"/>
    </source>
</evidence>
<dbReference type="InterPro" id="IPR016197">
    <property type="entry name" value="Chromo-like_dom_sf"/>
</dbReference>
<feature type="domain" description="Chromo" evidence="1">
    <location>
        <begin position="86"/>
        <end position="144"/>
    </location>
</feature>
<dbReference type="SUPFAM" id="SSF54160">
    <property type="entry name" value="Chromo domain-like"/>
    <property type="match status" value="1"/>
</dbReference>
<dbReference type="InterPro" id="IPR000953">
    <property type="entry name" value="Chromo/chromo_shadow_dom"/>
</dbReference>
<dbReference type="PROSITE" id="PS50013">
    <property type="entry name" value="CHROMO_2"/>
    <property type="match status" value="1"/>
</dbReference>
<dbReference type="Gene3D" id="2.40.50.40">
    <property type="match status" value="1"/>
</dbReference>
<organism evidence="2 3">
    <name type="scientific">Synchytrium endobioticum</name>
    <dbReference type="NCBI Taxonomy" id="286115"/>
    <lineage>
        <taxon>Eukaryota</taxon>
        <taxon>Fungi</taxon>
        <taxon>Fungi incertae sedis</taxon>
        <taxon>Chytridiomycota</taxon>
        <taxon>Chytridiomycota incertae sedis</taxon>
        <taxon>Chytridiomycetes</taxon>
        <taxon>Synchytriales</taxon>
        <taxon>Synchytriaceae</taxon>
        <taxon>Synchytrium</taxon>
    </lineage>
</organism>